<proteinExistence type="predicted"/>
<reference evidence="1" key="2">
    <citation type="submission" date="2025-09" db="UniProtKB">
        <authorList>
            <consortium name="EnsemblPlants"/>
        </authorList>
    </citation>
    <scope>IDENTIFICATION</scope>
</reference>
<evidence type="ECO:0000313" key="2">
    <source>
        <dbReference type="Proteomes" id="UP001732700"/>
    </source>
</evidence>
<evidence type="ECO:0000313" key="1">
    <source>
        <dbReference type="EnsemblPlants" id="AVESA.00010b.r2.5DG1003180.3.CDS"/>
    </source>
</evidence>
<dbReference type="Proteomes" id="UP001732700">
    <property type="component" value="Chromosome 5D"/>
</dbReference>
<dbReference type="EnsemblPlants" id="AVESA.00010b.r2.5DG1003180.3">
    <property type="protein sequence ID" value="AVESA.00010b.r2.5DG1003180.3.CDS"/>
    <property type="gene ID" value="AVESA.00010b.r2.5DG1003180"/>
</dbReference>
<name>A0ACD5YGF3_AVESA</name>
<keyword evidence="2" id="KW-1185">Reference proteome</keyword>
<protein>
    <submittedName>
        <fullName evidence="1">Uncharacterized protein</fullName>
    </submittedName>
</protein>
<accession>A0ACD5YGF3</accession>
<sequence length="963" mass="109031">MGTGRRRKLDGDDSDEEYVAEEDLCVSSAAEEDGDAEYEVDEEEEEETPRPVKGARKRKSNPAARRPRKRSYEVEDEDYSEESGDYQEDLDDEEEEEPPRLNSKTECGGRSQPPVSQRSNRRHEEEDADFDPELDEGEEDRDMDFDPELEGDDEEFEDEEEEEFDVSHARKVPRIQNTVRRIPASKRRCGKKKKKNSSSSSKVSKRKVRSAKKRKAAPATRRRKREHYEDDDDFIVEEDQVKVNRNSRKKARFGRQVELDRPVPVAEADIWPAIDSDTSDFEFGTSDEEHENVVTPVVEPVRVAVRKGRKKKASGSSSDSEFHVLDEELRDVRDQEVKKRTFVLQSSSDSEFHVSETELGTSRETERKKSVFDSGSSSDSDFNVSDKESGHVRKDAKQKKNRVFVSNSSSDSEFNGSDKEMGHVRKEAKKKKNSVFASGSSSDSEFHVLDEELRDVRDQEVKKRTFVLQSTSDSEFHVSETELGTSRETERKKSVFDSGSSSHSDFNVADKELGHVRKEAKKKKNSVFVSGSSSEAEIHVSDEELGHVREEEAKRKKRVFVSGSCSDSEFHGSDKDFREVKPLEAQPMLPVSVRRISFTRNGEDKGKEKKEVVDAGKHMCGICLSDDQTMTLQGMLDCCSHYFCFACIMEWSKVESRCPLCKRRFTTITKSSKVDLGSELKKAVIRVEERDQVYQPTEEEIRRWLDPYENLVCIECNQGGEDSLMLLCDICDSSAHTYCVGLGREVPEGNWYCGGCRLGAEGTSYPRSLSNSNSAQLAATAPIGTFERSPSINPWQTFQGFDLNALPREVSRQNHPTESRASTASVSTSSGGRLATLSRRRGWIRILLDRQRPAVSLDLGHNGVQNSDYVPRAELDHMNFFASSESNSLQHGGYLSRIEPSRRNLHAPSEANTSQLLLDDIRDQHYFSPSVQTQRNSTPCISVDGNNFQQTESVQHMCSISPH</sequence>
<organism evidence="1 2">
    <name type="scientific">Avena sativa</name>
    <name type="common">Oat</name>
    <dbReference type="NCBI Taxonomy" id="4498"/>
    <lineage>
        <taxon>Eukaryota</taxon>
        <taxon>Viridiplantae</taxon>
        <taxon>Streptophyta</taxon>
        <taxon>Embryophyta</taxon>
        <taxon>Tracheophyta</taxon>
        <taxon>Spermatophyta</taxon>
        <taxon>Magnoliopsida</taxon>
        <taxon>Liliopsida</taxon>
        <taxon>Poales</taxon>
        <taxon>Poaceae</taxon>
        <taxon>BOP clade</taxon>
        <taxon>Pooideae</taxon>
        <taxon>Poodae</taxon>
        <taxon>Poeae</taxon>
        <taxon>Poeae Chloroplast Group 1 (Aveneae type)</taxon>
        <taxon>Aveninae</taxon>
        <taxon>Avena</taxon>
    </lineage>
</organism>
<reference evidence="1" key="1">
    <citation type="submission" date="2021-05" db="EMBL/GenBank/DDBJ databases">
        <authorList>
            <person name="Scholz U."/>
            <person name="Mascher M."/>
            <person name="Fiebig A."/>
        </authorList>
    </citation>
    <scope>NUCLEOTIDE SEQUENCE [LARGE SCALE GENOMIC DNA]</scope>
</reference>